<evidence type="ECO:0000256" key="1">
    <source>
        <dbReference type="SAM" id="MobiDB-lite"/>
    </source>
</evidence>
<accession>A0AAN9PDN7</accession>
<evidence type="ECO:0000313" key="2">
    <source>
        <dbReference type="EMBL" id="KAK7293584.1"/>
    </source>
</evidence>
<dbReference type="AlphaFoldDB" id="A0AAN9PDN7"/>
<dbReference type="Proteomes" id="UP001359559">
    <property type="component" value="Unassembled WGS sequence"/>
</dbReference>
<reference evidence="2 3" key="1">
    <citation type="submission" date="2024-01" db="EMBL/GenBank/DDBJ databases">
        <title>The genomes of 5 underutilized Papilionoideae crops provide insights into root nodulation and disease resistance.</title>
        <authorList>
            <person name="Yuan L."/>
        </authorList>
    </citation>
    <scope>NUCLEOTIDE SEQUENCE [LARGE SCALE GENOMIC DNA]</scope>
    <source>
        <strain evidence="2">LY-2023</strain>
        <tissue evidence="2">Leaf</tissue>
    </source>
</reference>
<feature type="region of interest" description="Disordered" evidence="1">
    <location>
        <begin position="89"/>
        <end position="120"/>
    </location>
</feature>
<organism evidence="2 3">
    <name type="scientific">Clitoria ternatea</name>
    <name type="common">Butterfly pea</name>
    <dbReference type="NCBI Taxonomy" id="43366"/>
    <lineage>
        <taxon>Eukaryota</taxon>
        <taxon>Viridiplantae</taxon>
        <taxon>Streptophyta</taxon>
        <taxon>Embryophyta</taxon>
        <taxon>Tracheophyta</taxon>
        <taxon>Spermatophyta</taxon>
        <taxon>Magnoliopsida</taxon>
        <taxon>eudicotyledons</taxon>
        <taxon>Gunneridae</taxon>
        <taxon>Pentapetalae</taxon>
        <taxon>rosids</taxon>
        <taxon>fabids</taxon>
        <taxon>Fabales</taxon>
        <taxon>Fabaceae</taxon>
        <taxon>Papilionoideae</taxon>
        <taxon>50 kb inversion clade</taxon>
        <taxon>NPAAA clade</taxon>
        <taxon>indigoferoid/millettioid clade</taxon>
        <taxon>Phaseoleae</taxon>
        <taxon>Clitoria</taxon>
    </lineage>
</organism>
<comment type="caution">
    <text evidence="2">The sequence shown here is derived from an EMBL/GenBank/DDBJ whole genome shotgun (WGS) entry which is preliminary data.</text>
</comment>
<gene>
    <name evidence="2" type="ORF">RJT34_16452</name>
</gene>
<dbReference type="EMBL" id="JAYKXN010000004">
    <property type="protein sequence ID" value="KAK7293584.1"/>
    <property type="molecule type" value="Genomic_DNA"/>
</dbReference>
<sequence>MLVASLLENESSVDHGQGGFQGGFKSLICVSKDSSVTVLEALPLAEEHHGFPEKAKGVALGVAHKGGGAEVRVVKGGCDLGKDVVGGREVASGNRGGGLGRRVTGGASRKRRRRTSKTAPNHQIHYLRGY</sequence>
<evidence type="ECO:0000313" key="3">
    <source>
        <dbReference type="Proteomes" id="UP001359559"/>
    </source>
</evidence>
<protein>
    <submittedName>
        <fullName evidence="2">Uncharacterized protein</fullName>
    </submittedName>
</protein>
<proteinExistence type="predicted"/>
<keyword evidence="3" id="KW-1185">Reference proteome</keyword>
<name>A0AAN9PDN7_CLITE</name>